<keyword evidence="1" id="KW-1133">Transmembrane helix</keyword>
<reference evidence="2" key="1">
    <citation type="submission" date="2021-05" db="EMBL/GenBank/DDBJ databases">
        <authorList>
            <person name="Alioto T."/>
            <person name="Alioto T."/>
            <person name="Gomez Garrido J."/>
        </authorList>
    </citation>
    <scope>NUCLEOTIDE SEQUENCE</scope>
</reference>
<keyword evidence="1" id="KW-0812">Transmembrane</keyword>
<sequence>MLKRICKSNTNFTFMSIQIKSSSTPLCFKIIIYYFVVSSISSSYSSAIFLMLRRSILFTRDGLLLLLLLPLLIFLHFINFLLHIPHPPYSSSTITILFLSLALTPSGRYQ</sequence>
<evidence type="ECO:0000256" key="1">
    <source>
        <dbReference type="SAM" id="Phobius"/>
    </source>
</evidence>
<feature type="transmembrane region" description="Helical" evidence="1">
    <location>
        <begin position="64"/>
        <end position="82"/>
    </location>
</feature>
<dbReference type="EMBL" id="HBUF01378798">
    <property type="protein sequence ID" value="CAG6729429.1"/>
    <property type="molecule type" value="Transcribed_RNA"/>
</dbReference>
<name>A0A8D8YJ24_9HEMI</name>
<evidence type="ECO:0000313" key="2">
    <source>
        <dbReference type="EMBL" id="CAG6729429.1"/>
    </source>
</evidence>
<dbReference type="AlphaFoldDB" id="A0A8D8YJ24"/>
<feature type="transmembrane region" description="Helical" evidence="1">
    <location>
        <begin position="31"/>
        <end position="52"/>
    </location>
</feature>
<proteinExistence type="predicted"/>
<keyword evidence="1" id="KW-0472">Membrane</keyword>
<protein>
    <submittedName>
        <fullName evidence="2">Uncharacterized protein</fullName>
    </submittedName>
</protein>
<accession>A0A8D8YJ24</accession>
<organism evidence="2">
    <name type="scientific">Cacopsylla melanoneura</name>
    <dbReference type="NCBI Taxonomy" id="428564"/>
    <lineage>
        <taxon>Eukaryota</taxon>
        <taxon>Metazoa</taxon>
        <taxon>Ecdysozoa</taxon>
        <taxon>Arthropoda</taxon>
        <taxon>Hexapoda</taxon>
        <taxon>Insecta</taxon>
        <taxon>Pterygota</taxon>
        <taxon>Neoptera</taxon>
        <taxon>Paraneoptera</taxon>
        <taxon>Hemiptera</taxon>
        <taxon>Sternorrhyncha</taxon>
        <taxon>Psylloidea</taxon>
        <taxon>Psyllidae</taxon>
        <taxon>Psyllinae</taxon>
        <taxon>Cacopsylla</taxon>
    </lineage>
</organism>